<keyword evidence="2" id="KW-1185">Reference proteome</keyword>
<dbReference type="AlphaFoldDB" id="A0A1H9MEG4"/>
<proteinExistence type="predicted"/>
<evidence type="ECO:0000313" key="2">
    <source>
        <dbReference type="Proteomes" id="UP000242515"/>
    </source>
</evidence>
<evidence type="ECO:0000313" key="1">
    <source>
        <dbReference type="EMBL" id="SER21951.1"/>
    </source>
</evidence>
<protein>
    <submittedName>
        <fullName evidence="1">Uncharacterized protein</fullName>
    </submittedName>
</protein>
<dbReference type="EMBL" id="FOGC01000015">
    <property type="protein sequence ID" value="SER21951.1"/>
    <property type="molecule type" value="Genomic_DNA"/>
</dbReference>
<accession>A0A1H9MEG4</accession>
<gene>
    <name evidence="1" type="ORF">SAMN05216522_1154</name>
</gene>
<reference evidence="2" key="1">
    <citation type="submission" date="2016-10" db="EMBL/GenBank/DDBJ databases">
        <authorList>
            <person name="Varghese N."/>
            <person name="Submissions S."/>
        </authorList>
    </citation>
    <scope>NUCLEOTIDE SEQUENCE [LARGE SCALE GENOMIC DNA]</scope>
    <source>
        <strain evidence="2">8N4</strain>
    </source>
</reference>
<sequence length="151" mass="17896">MMNKLSIIVLKEILDNESQLISLSIKIDNISYSLYIGELKLSELIDWLVENEGVIRNEKFPVSEGNQESLAKKVQHFYESLDINKDYLVDKMFDYRASHCLRFACRGTDISEIYIGKSDNGYEISKCTKYEHWQYFFDIDDFFHTLKRLER</sequence>
<organism evidence="1 2">
    <name type="scientific">Rosenbergiella nectarea</name>
    <dbReference type="NCBI Taxonomy" id="988801"/>
    <lineage>
        <taxon>Bacteria</taxon>
        <taxon>Pseudomonadati</taxon>
        <taxon>Pseudomonadota</taxon>
        <taxon>Gammaproteobacteria</taxon>
        <taxon>Enterobacterales</taxon>
        <taxon>Erwiniaceae</taxon>
        <taxon>Rosenbergiella</taxon>
    </lineage>
</organism>
<dbReference type="STRING" id="988801.SAMN05216522_1154"/>
<dbReference type="Proteomes" id="UP000242515">
    <property type="component" value="Unassembled WGS sequence"/>
</dbReference>
<name>A0A1H9MEG4_9GAMM</name>